<keyword evidence="6" id="KW-0238">DNA-binding</keyword>
<dbReference type="InterPro" id="IPR019844">
    <property type="entry name" value="CSD_CS"/>
</dbReference>
<comment type="caution">
    <text evidence="6">The sequence shown here is derived from an EMBL/GenBank/DDBJ whole genome shotgun (WGS) entry which is preliminary data.</text>
</comment>
<dbReference type="GO" id="GO:0003730">
    <property type="term" value="F:mRNA 3'-UTR binding"/>
    <property type="evidence" value="ECO:0007669"/>
    <property type="project" value="TreeGrafter"/>
</dbReference>
<feature type="transmembrane region" description="Helical" evidence="3">
    <location>
        <begin position="172"/>
        <end position="189"/>
    </location>
</feature>
<dbReference type="EMBL" id="MDUX01000002">
    <property type="protein sequence ID" value="KAF7600753.1"/>
    <property type="molecule type" value="Genomic_DNA"/>
</dbReference>
<dbReference type="PANTHER" id="PTHR12962:SF1">
    <property type="entry name" value="COLD SHOCK DOMAIN-CONTAINING PROTEIN CG9705"/>
    <property type="match status" value="1"/>
</dbReference>
<keyword evidence="1" id="KW-0597">Phosphoprotein</keyword>
<feature type="transmembrane region" description="Helical" evidence="3">
    <location>
        <begin position="83"/>
        <end position="101"/>
    </location>
</feature>
<evidence type="ECO:0000259" key="4">
    <source>
        <dbReference type="PROSITE" id="PS51857"/>
    </source>
</evidence>
<dbReference type="SMART" id="SM00357">
    <property type="entry name" value="CSP"/>
    <property type="match status" value="1"/>
</dbReference>
<dbReference type="AlphaFoldDB" id="A0A272ESW6"/>
<evidence type="ECO:0000313" key="8">
    <source>
        <dbReference type="Proteomes" id="UP000623509"/>
    </source>
</evidence>
<dbReference type="InterPro" id="IPR010718">
    <property type="entry name" value="DUF1294"/>
</dbReference>
<dbReference type="Proteomes" id="UP000623509">
    <property type="component" value="Unassembled WGS sequence"/>
</dbReference>
<protein>
    <submittedName>
        <fullName evidence="6">DNA-binding protein</fullName>
    </submittedName>
    <submittedName>
        <fullName evidence="5">DUF1294 domain-containing protein</fullName>
    </submittedName>
</protein>
<dbReference type="InterPro" id="IPR011129">
    <property type="entry name" value="CSD"/>
</dbReference>
<keyword evidence="3" id="KW-1133">Transmembrane helix</keyword>
<evidence type="ECO:0000313" key="5">
    <source>
        <dbReference type="EMBL" id="KAF7600753.1"/>
    </source>
</evidence>
<accession>A0A272ESW6</accession>
<name>A0A272ESW6_9RHOO</name>
<feature type="domain" description="CSD" evidence="4">
    <location>
        <begin position="2"/>
        <end position="67"/>
    </location>
</feature>
<evidence type="ECO:0000256" key="2">
    <source>
        <dbReference type="RuleBase" id="RU000408"/>
    </source>
</evidence>
<dbReference type="SUPFAM" id="SSF50249">
    <property type="entry name" value="Nucleic acid-binding proteins"/>
    <property type="match status" value="1"/>
</dbReference>
<evidence type="ECO:0000256" key="3">
    <source>
        <dbReference type="SAM" id="Phobius"/>
    </source>
</evidence>
<dbReference type="Pfam" id="PF06961">
    <property type="entry name" value="DUF1294"/>
    <property type="match status" value="1"/>
</dbReference>
<comment type="subcellular location">
    <subcellularLocation>
        <location evidence="2">Cytoplasm</location>
    </subcellularLocation>
</comment>
<reference evidence="6 7" key="2">
    <citation type="submission" date="2017-07" db="EMBL/GenBank/DDBJ databases">
        <title>Candidatus Dactylopiibacterium carminicum, a nitrogen-fixing symbiont of the cochineal insect Dactylopius coccus and Dactylopius opuntiae (Hemiptera: Coccoidea: Dactylopiidae).</title>
        <authorList>
            <person name="Vera A."/>
        </authorList>
    </citation>
    <scope>NUCLEOTIDE SEQUENCE [LARGE SCALE GENOMIC DNA]</scope>
    <source>
        <strain evidence="6 7">NFDCM</strain>
    </source>
</reference>
<feature type="transmembrane region" description="Helical" evidence="3">
    <location>
        <begin position="107"/>
        <end position="124"/>
    </location>
</feature>
<evidence type="ECO:0000313" key="6">
    <source>
        <dbReference type="EMBL" id="PAS93178.1"/>
    </source>
</evidence>
<keyword evidence="3" id="KW-0812">Transmembrane</keyword>
<dbReference type="InterPro" id="IPR012340">
    <property type="entry name" value="NA-bd_OB-fold"/>
</dbReference>
<dbReference type="InterPro" id="IPR052069">
    <property type="entry name" value="Ca-reg_mRNA-binding_domain"/>
</dbReference>
<keyword evidence="3" id="KW-0472">Membrane</keyword>
<evidence type="ECO:0000313" key="7">
    <source>
        <dbReference type="Proteomes" id="UP000216107"/>
    </source>
</evidence>
<dbReference type="Gene3D" id="2.40.50.140">
    <property type="entry name" value="Nucleic acid-binding proteins"/>
    <property type="match status" value="1"/>
</dbReference>
<dbReference type="GO" id="GO:0003677">
    <property type="term" value="F:DNA binding"/>
    <property type="evidence" value="ECO:0007669"/>
    <property type="project" value="UniProtKB-KW"/>
</dbReference>
<dbReference type="PANTHER" id="PTHR12962">
    <property type="entry name" value="CALCIUM-REGULATED HEAT STABLE PROTEIN CRHSP-24-RELATED"/>
    <property type="match status" value="1"/>
</dbReference>
<dbReference type="RefSeq" id="WP_095523102.1">
    <property type="nucleotide sequence ID" value="NZ_MDUX01000002.1"/>
</dbReference>
<reference evidence="5 8" key="1">
    <citation type="submission" date="2016-08" db="EMBL/GenBank/DDBJ databases">
        <title>Candidatus Dactylopiibacterium carminicum genome sequence.</title>
        <authorList>
            <person name="Ramirez-Puebla S.T."/>
            <person name="Ormeno-Orrillo E."/>
            <person name="Vera-Ponce De Leon A."/>
            <person name="Luis L."/>
            <person name="Sanchez-Flores A."/>
            <person name="Monica R."/>
            <person name="Martinez-Romero E."/>
        </authorList>
    </citation>
    <scope>NUCLEOTIDE SEQUENCE [LARGE SCALE GENOMIC DNA]</scope>
    <source>
        <strain evidence="5">END1</strain>
    </source>
</reference>
<sequence>MRYSGQLTVWKDDQGFGFITPDGGGERVFCHIKAFHRDASRPAEGDSLTYELAFDERKRLRAANVRRADERIPEASSAQGRKAPALAAVFCLALVLASLAGLLSFWVPVYCLALSFATYIAYWLDKKKALNEMRRTPESNLHLLALIGGWPGALAAQRIERHKSRKPEFQRVFWLTVLLNCSFAGWLFFPSGQAFLKTLGL</sequence>
<dbReference type="PROSITE" id="PS51857">
    <property type="entry name" value="CSD_2"/>
    <property type="match status" value="1"/>
</dbReference>
<gene>
    <name evidence="5" type="ORF">BGI27_01245</name>
    <name evidence="6" type="ORF">CGU29_08615</name>
</gene>
<dbReference type="PROSITE" id="PS00352">
    <property type="entry name" value="CSD_1"/>
    <property type="match status" value="1"/>
</dbReference>
<dbReference type="GO" id="GO:0043488">
    <property type="term" value="P:regulation of mRNA stability"/>
    <property type="evidence" value="ECO:0007669"/>
    <property type="project" value="TreeGrafter"/>
</dbReference>
<keyword evidence="8" id="KW-1185">Reference proteome</keyword>
<dbReference type="Proteomes" id="UP000216107">
    <property type="component" value="Unassembled WGS sequence"/>
</dbReference>
<dbReference type="Pfam" id="PF00313">
    <property type="entry name" value="CSD"/>
    <property type="match status" value="1"/>
</dbReference>
<dbReference type="InterPro" id="IPR002059">
    <property type="entry name" value="CSP_DNA-bd"/>
</dbReference>
<organism evidence="6 7">
    <name type="scientific">Candidatus Dactylopiibacterium carminicum</name>
    <dbReference type="NCBI Taxonomy" id="857335"/>
    <lineage>
        <taxon>Bacteria</taxon>
        <taxon>Pseudomonadati</taxon>
        <taxon>Pseudomonadota</taxon>
        <taxon>Betaproteobacteria</taxon>
        <taxon>Rhodocyclales</taxon>
        <taxon>Rhodocyclaceae</taxon>
        <taxon>Candidatus Dactylopiibacterium</taxon>
    </lineage>
</organism>
<dbReference type="OrthoDB" id="72963at2"/>
<dbReference type="EMBL" id="NMRN01000021">
    <property type="protein sequence ID" value="PAS93178.1"/>
    <property type="molecule type" value="Genomic_DNA"/>
</dbReference>
<dbReference type="GO" id="GO:0005829">
    <property type="term" value="C:cytosol"/>
    <property type="evidence" value="ECO:0007669"/>
    <property type="project" value="UniProtKB-ARBA"/>
</dbReference>
<proteinExistence type="predicted"/>
<evidence type="ECO:0000256" key="1">
    <source>
        <dbReference type="ARBA" id="ARBA00022553"/>
    </source>
</evidence>